<evidence type="ECO:0000256" key="1">
    <source>
        <dbReference type="SAM" id="MobiDB-lite"/>
    </source>
</evidence>
<protein>
    <recommendedName>
        <fullName evidence="4">Suppressor protein srp40</fullName>
    </recommendedName>
</protein>
<sequence>MPALPSVAPSPANPTSTRTNAAVFRAPPAPAAPLAAADAGYTRLHITPFDAELLSVVIPASAYDSARNVSFHSLQTFPEKRYGFVDLPTDTAEKLRRKLNGAVLKGVKLRIEPARQTPEEKAAAIEAALDKMGKKKSKEKDANLTPAELQRKEEERAARREKKRLDKERSKKGKPQTAHEELQGVQLEPGRHVKRGWTVPDAPEDSKKSGWSKDKKEKEKSKRKGERSEYTEGPECLFKTILPANKVPKAKLSLSGKIVGGVGVDNVEMELDGRALKRKRKEEKKAREVVVHEFANWTRIPTFLKSTADSGTRNTNLEYVQGKGWVDEKTGNIVQPHKSTRPVAVTGLITKEAQLAKRAKLDAETAAKAKELADAQDETSGTSDSETSDSGSDTSSTDDTCPGVGNGNGNDNLEYVEGKGWVNEATGDIVQPLKSTRPIVTGLITKEAQLAKRAKLDAAAAARAKELASQQDGHDQSASCSGTLSPFEEVNAGARDNRSTKLASVDNPRPSAEPQEEVGSPTHQKLLSTASLIIQIPPPPSFAQTPLTPASKKDVHPLEALYKSAKPISVGKNEVVTVAATMKAGEADAPFRFFGGLDNDDIEEDGDAMEVVASTNSDDDADTLQPPMTPFSRGEFEWRNVRSAAPTPDTAHPSRMTNFQWPTTGLGEGENSEDDSEDEEKDTQVTENKSRQKTEAASVKPGEGDFQSWFWENRGDLNRSWKRRRKMAAKDKRYRENRARAERAI</sequence>
<feature type="region of interest" description="Disordered" evidence="1">
    <location>
        <begin position="132"/>
        <end position="232"/>
    </location>
</feature>
<feature type="compositionally biased region" description="Basic and acidic residues" evidence="1">
    <location>
        <begin position="204"/>
        <end position="230"/>
    </location>
</feature>
<feature type="compositionally biased region" description="Basic and acidic residues" evidence="1">
    <location>
        <begin position="682"/>
        <end position="694"/>
    </location>
</feature>
<feature type="region of interest" description="Disordered" evidence="1">
    <location>
        <begin position="368"/>
        <end position="412"/>
    </location>
</feature>
<evidence type="ECO:0000313" key="3">
    <source>
        <dbReference type="Proteomes" id="UP001642501"/>
    </source>
</evidence>
<name>A0ABP0DDK3_9PEZI</name>
<feature type="compositionally biased region" description="Basic and acidic residues" evidence="1">
    <location>
        <begin position="149"/>
        <end position="169"/>
    </location>
</feature>
<comment type="caution">
    <text evidence="2">The sequence shown here is derived from an EMBL/GenBank/DDBJ whole genome shotgun (WGS) entry which is preliminary data.</text>
</comment>
<feature type="region of interest" description="Disordered" evidence="1">
    <location>
        <begin position="491"/>
        <end position="523"/>
    </location>
</feature>
<proteinExistence type="predicted"/>
<feature type="compositionally biased region" description="Acidic residues" evidence="1">
    <location>
        <begin position="670"/>
        <end position="681"/>
    </location>
</feature>
<gene>
    <name evidence="2" type="ORF">SEPCBS57363_001738</name>
</gene>
<accession>A0ABP0DDK3</accession>
<feature type="region of interest" description="Disordered" evidence="1">
    <location>
        <begin position="723"/>
        <end position="745"/>
    </location>
</feature>
<feature type="compositionally biased region" description="Basic and acidic residues" evidence="1">
    <location>
        <begin position="728"/>
        <end position="745"/>
    </location>
</feature>
<feature type="compositionally biased region" description="Basic and acidic residues" evidence="1">
    <location>
        <begin position="132"/>
        <end position="142"/>
    </location>
</feature>
<feature type="region of interest" description="Disordered" evidence="1">
    <location>
        <begin position="615"/>
        <end position="711"/>
    </location>
</feature>
<evidence type="ECO:0000313" key="2">
    <source>
        <dbReference type="EMBL" id="CAK7265738.1"/>
    </source>
</evidence>
<organism evidence="2 3">
    <name type="scientific">Sporothrix epigloea</name>
    <dbReference type="NCBI Taxonomy" id="1892477"/>
    <lineage>
        <taxon>Eukaryota</taxon>
        <taxon>Fungi</taxon>
        <taxon>Dikarya</taxon>
        <taxon>Ascomycota</taxon>
        <taxon>Pezizomycotina</taxon>
        <taxon>Sordariomycetes</taxon>
        <taxon>Sordariomycetidae</taxon>
        <taxon>Ophiostomatales</taxon>
        <taxon>Ophiostomataceae</taxon>
        <taxon>Sporothrix</taxon>
    </lineage>
</organism>
<evidence type="ECO:0008006" key="4">
    <source>
        <dbReference type="Google" id="ProtNLM"/>
    </source>
</evidence>
<feature type="compositionally biased region" description="Low complexity" evidence="1">
    <location>
        <begin position="378"/>
        <end position="400"/>
    </location>
</feature>
<dbReference type="EMBL" id="CAWUOM010000019">
    <property type="protein sequence ID" value="CAK7265738.1"/>
    <property type="molecule type" value="Genomic_DNA"/>
</dbReference>
<reference evidence="2 3" key="1">
    <citation type="submission" date="2024-01" db="EMBL/GenBank/DDBJ databases">
        <authorList>
            <person name="Allen C."/>
            <person name="Tagirdzhanova G."/>
        </authorList>
    </citation>
    <scope>NUCLEOTIDE SEQUENCE [LARGE SCALE GENOMIC DNA]</scope>
    <source>
        <strain evidence="2 3">CBS 573.63</strain>
    </source>
</reference>
<dbReference type="Proteomes" id="UP001642501">
    <property type="component" value="Unassembled WGS sequence"/>
</dbReference>
<keyword evidence="3" id="KW-1185">Reference proteome</keyword>